<evidence type="ECO:0000313" key="5">
    <source>
        <dbReference type="EMBL" id="MBH1789745.1"/>
    </source>
</evidence>
<dbReference type="Proteomes" id="UP000634179">
    <property type="component" value="Unassembled WGS sequence"/>
</dbReference>
<proteinExistence type="predicted"/>
<dbReference type="EMBL" id="JADUOV010000004">
    <property type="protein sequence ID" value="MBH1789745.1"/>
    <property type="molecule type" value="Genomic_DNA"/>
</dbReference>
<protein>
    <submittedName>
        <fullName evidence="5">Phage tail tape measure protein</fullName>
    </submittedName>
</protein>
<dbReference type="NCBIfam" id="TIGR01541">
    <property type="entry name" value="tape_meas_lam_C"/>
    <property type="match status" value="1"/>
</dbReference>
<feature type="region of interest" description="Disordered" evidence="2">
    <location>
        <begin position="599"/>
        <end position="644"/>
    </location>
</feature>
<dbReference type="AlphaFoldDB" id="A0AA41CFQ9"/>
<feature type="domain" description="Bacteriophage tail tape measure N-terminal" evidence="3">
    <location>
        <begin position="157"/>
        <end position="310"/>
    </location>
</feature>
<reference evidence="5" key="1">
    <citation type="submission" date="2020-11" db="EMBL/GenBank/DDBJ databases">
        <title>Enhanced detection system for hospital associated transmission using whole genome sequencing surveillance.</title>
        <authorList>
            <person name="Harrison L.H."/>
            <person name="Van Tyne D."/>
            <person name="Marsh J.W."/>
            <person name="Griffith M.P."/>
            <person name="Snyder D.J."/>
            <person name="Cooper V.S."/>
            <person name="Mustapha M."/>
        </authorList>
    </citation>
    <scope>NUCLEOTIDE SEQUENCE</scope>
    <source>
        <strain evidence="5">STEN00053</strain>
    </source>
</reference>
<organism evidence="5 6">
    <name type="scientific">Stenotrophomonas maltophilia</name>
    <name type="common">Pseudomonas maltophilia</name>
    <name type="synonym">Xanthomonas maltophilia</name>
    <dbReference type="NCBI Taxonomy" id="40324"/>
    <lineage>
        <taxon>Bacteria</taxon>
        <taxon>Pseudomonadati</taxon>
        <taxon>Pseudomonadota</taxon>
        <taxon>Gammaproteobacteria</taxon>
        <taxon>Lysobacterales</taxon>
        <taxon>Lysobacteraceae</taxon>
        <taxon>Stenotrophomonas</taxon>
        <taxon>Stenotrophomonas maltophilia group</taxon>
    </lineage>
</organism>
<feature type="coiled-coil region" evidence="1">
    <location>
        <begin position="83"/>
        <end position="117"/>
    </location>
</feature>
<comment type="caution">
    <text evidence="5">The sequence shown here is derived from an EMBL/GenBank/DDBJ whole genome shotgun (WGS) entry which is preliminary data.</text>
</comment>
<dbReference type="Pfam" id="PF06791">
    <property type="entry name" value="TMP_2"/>
    <property type="match status" value="1"/>
</dbReference>
<dbReference type="Pfam" id="PF09718">
    <property type="entry name" value="Tape_meas_lam_C"/>
    <property type="match status" value="1"/>
</dbReference>
<evidence type="ECO:0000256" key="2">
    <source>
        <dbReference type="SAM" id="MobiDB-lite"/>
    </source>
</evidence>
<evidence type="ECO:0000259" key="3">
    <source>
        <dbReference type="Pfam" id="PF06791"/>
    </source>
</evidence>
<gene>
    <name evidence="5" type="ORF">I5V89_07615</name>
</gene>
<dbReference type="InterPro" id="IPR006431">
    <property type="entry name" value="Phage_tape_meas_C"/>
</dbReference>
<feature type="compositionally biased region" description="Basic and acidic residues" evidence="2">
    <location>
        <begin position="620"/>
        <end position="642"/>
    </location>
</feature>
<feature type="domain" description="Bacteriophage tail tape measure C-terminal" evidence="4">
    <location>
        <begin position="641"/>
        <end position="715"/>
    </location>
</feature>
<feature type="compositionally biased region" description="Polar residues" evidence="2">
    <location>
        <begin position="607"/>
        <end position="619"/>
    </location>
</feature>
<dbReference type="InterPro" id="IPR009628">
    <property type="entry name" value="Phage_tape_measure_N"/>
</dbReference>
<evidence type="ECO:0000256" key="1">
    <source>
        <dbReference type="SAM" id="Coils"/>
    </source>
</evidence>
<evidence type="ECO:0000313" key="6">
    <source>
        <dbReference type="Proteomes" id="UP000634179"/>
    </source>
</evidence>
<dbReference type="RefSeq" id="WP_053091714.1">
    <property type="nucleotide sequence ID" value="NZ_JANKBX010000003.1"/>
</dbReference>
<accession>A0AA41CFQ9</accession>
<keyword evidence="1" id="KW-0175">Coiled coil</keyword>
<name>A0AA41CFQ9_STEMA</name>
<evidence type="ECO:0000259" key="4">
    <source>
        <dbReference type="Pfam" id="PF09718"/>
    </source>
</evidence>
<sequence length="879" mass="93208">MSETPLGVARVDIEVNSNLGAATQAAKRSLADMTASAQQQYQQLDRAERARLQMLLQQSAQVDSMRLEQEMLNAVLKASAVLINEMTRQMASNERAIRAARDELRAYRNDAEAAASASGSAAATFGGNAGADWGGSTFADQIGKATELKGAYDDAAEVLTGLVGRFPALANPMAAAAAALAATVGGVAVAWNSASDEAASFERSLLIVGDRLSANVPQLTGYAQAMSRIDGITMSEASEALNQIAMTGQFAGDELRMVAQAALQWQDAGVSSAEEVIASFVKIRQDPVAALRELEQQTDVLTDAQRKQIQSLIAQGNQADASALLMQAYAGKIGEVAPKVIQSATLMEGAWRKAKTVFSELWDMVKEPFRADSGDDLRKNIADAETNLRRWHNTTLGGTTGSSYSLAEYARAKKELEEAKGALRAVQQNIKPILIEATLPASPPSADPPARGPSLAAVPRLPSVPAEPTLFERIQKQIDQNDIQRLGIDKKTASTRLLDEATIALKDAEEKGDTAAVIRLKTARASLEVSDQALAQKKEEIAAAAQLEKLNRSLGDAEEARRSANEQELLGFGHGKEATARLARVNAIQREYDQGMKALRDSGAPEGSQSFRDQSNALRSSRDRRLKDEQDHQGRRMEKMGDWRNGARSAFEDYNESASNTAGMTQELFSKAFKGAEDALTKFVLTGKLNFSDLADSIIADLARIAAQQALMGIINSVVGAFAGSMGGGASAAPSTGFAAGFGNNTSWLTSGNMTPHALGGVYASPSLSAYSGGIYNTPQLFAFAKGAGVFGEAGPEAIMPLRRGPDGRLGVAAHGGGGGGGVGVSIRIDNNGGKEVTTNESMLQQFGNEIGQFVERKYRELQSRDLKAGGVLSRSAMQ</sequence>